<proteinExistence type="predicted"/>
<dbReference type="EMBL" id="BGPR01132871">
    <property type="protein sequence ID" value="GBN50044.1"/>
    <property type="molecule type" value="Genomic_DNA"/>
</dbReference>
<organism evidence="1 2">
    <name type="scientific">Araneus ventricosus</name>
    <name type="common">Orbweaver spider</name>
    <name type="synonym">Epeira ventricosa</name>
    <dbReference type="NCBI Taxonomy" id="182803"/>
    <lineage>
        <taxon>Eukaryota</taxon>
        <taxon>Metazoa</taxon>
        <taxon>Ecdysozoa</taxon>
        <taxon>Arthropoda</taxon>
        <taxon>Chelicerata</taxon>
        <taxon>Arachnida</taxon>
        <taxon>Araneae</taxon>
        <taxon>Araneomorphae</taxon>
        <taxon>Entelegynae</taxon>
        <taxon>Araneoidea</taxon>
        <taxon>Araneidae</taxon>
        <taxon>Araneus</taxon>
    </lineage>
</organism>
<dbReference type="AlphaFoldDB" id="A0A4Y2PFB4"/>
<feature type="non-terminal residue" evidence="1">
    <location>
        <position position="1"/>
    </location>
</feature>
<reference evidence="1 2" key="1">
    <citation type="journal article" date="2019" name="Sci. Rep.">
        <title>Orb-weaving spider Araneus ventricosus genome elucidates the spidroin gene catalogue.</title>
        <authorList>
            <person name="Kono N."/>
            <person name="Nakamura H."/>
            <person name="Ohtoshi R."/>
            <person name="Moran D.A.P."/>
            <person name="Shinohara A."/>
            <person name="Yoshida Y."/>
            <person name="Fujiwara M."/>
            <person name="Mori M."/>
            <person name="Tomita M."/>
            <person name="Arakawa K."/>
        </authorList>
    </citation>
    <scope>NUCLEOTIDE SEQUENCE [LARGE SCALE GENOMIC DNA]</scope>
</reference>
<dbReference type="Proteomes" id="UP000499080">
    <property type="component" value="Unassembled WGS sequence"/>
</dbReference>
<name>A0A4Y2PFB4_ARAVE</name>
<gene>
    <name evidence="1" type="ORF">AVEN_23180_1</name>
</gene>
<evidence type="ECO:0000313" key="1">
    <source>
        <dbReference type="EMBL" id="GBN50044.1"/>
    </source>
</evidence>
<protein>
    <submittedName>
        <fullName evidence="1">Uncharacterized protein</fullName>
    </submittedName>
</protein>
<accession>A0A4Y2PFB4</accession>
<keyword evidence="2" id="KW-1185">Reference proteome</keyword>
<sequence>DREKCIFIFFATVVVAVEEENALAALNPFSDLMALLAKLDSVTFHLTQAQEFFEQYPQDSWVFEPCEHGITVIMDMRHRISSFKSSRRFISCFGLEEPNQRLSSRLVVFSLFSAASFSHVTRDGSAICCGWWPTIGPPDQVLALEPACIWKISEKKRKKKSSFSFKLYARLLLSEFLVTSWCPTARRYVGSVLKFVVQQKF</sequence>
<comment type="caution">
    <text evidence="1">The sequence shown here is derived from an EMBL/GenBank/DDBJ whole genome shotgun (WGS) entry which is preliminary data.</text>
</comment>
<evidence type="ECO:0000313" key="2">
    <source>
        <dbReference type="Proteomes" id="UP000499080"/>
    </source>
</evidence>